<dbReference type="CDD" id="cd18774">
    <property type="entry name" value="PDC2_HK_sensor"/>
    <property type="match status" value="1"/>
</dbReference>
<evidence type="ECO:0000256" key="3">
    <source>
        <dbReference type="ARBA" id="ARBA00012438"/>
    </source>
</evidence>
<dbReference type="Proteomes" id="UP000179251">
    <property type="component" value="Unassembled WGS sequence"/>
</dbReference>
<dbReference type="PANTHER" id="PTHR45453">
    <property type="entry name" value="PHOSPHATE REGULON SENSOR PROTEIN PHOR"/>
    <property type="match status" value="1"/>
</dbReference>
<evidence type="ECO:0000256" key="1">
    <source>
        <dbReference type="ARBA" id="ARBA00000085"/>
    </source>
</evidence>
<dbReference type="PROSITE" id="PS50112">
    <property type="entry name" value="PAS"/>
    <property type="match status" value="1"/>
</dbReference>
<keyword evidence="7 12" id="KW-0812">Transmembrane</keyword>
<dbReference type="GO" id="GO:0004721">
    <property type="term" value="F:phosphoprotein phosphatase activity"/>
    <property type="evidence" value="ECO:0007669"/>
    <property type="project" value="TreeGrafter"/>
</dbReference>
<dbReference type="InterPro" id="IPR036097">
    <property type="entry name" value="HisK_dim/P_sf"/>
</dbReference>
<dbReference type="SMART" id="SM00388">
    <property type="entry name" value="HisKA"/>
    <property type="match status" value="1"/>
</dbReference>
<name>A0A1F5VFX8_9BACT</name>
<protein>
    <recommendedName>
        <fullName evidence="3">histidine kinase</fullName>
        <ecNumber evidence="3">2.7.13.3</ecNumber>
    </recommendedName>
</protein>
<dbReference type="CDD" id="cd00075">
    <property type="entry name" value="HATPase"/>
    <property type="match status" value="1"/>
</dbReference>
<dbReference type="Pfam" id="PF13188">
    <property type="entry name" value="PAS_8"/>
    <property type="match status" value="1"/>
</dbReference>
<dbReference type="SUPFAM" id="SSF47384">
    <property type="entry name" value="Homodimeric domain of signal transducing histidine kinase"/>
    <property type="match status" value="1"/>
</dbReference>
<evidence type="ECO:0000256" key="5">
    <source>
        <dbReference type="ARBA" id="ARBA00022553"/>
    </source>
</evidence>
<dbReference type="SUPFAM" id="SSF55874">
    <property type="entry name" value="ATPase domain of HSP90 chaperone/DNA topoisomerase II/histidine kinase"/>
    <property type="match status" value="1"/>
</dbReference>
<evidence type="ECO:0000256" key="4">
    <source>
        <dbReference type="ARBA" id="ARBA00022475"/>
    </source>
</evidence>
<dbReference type="InterPro" id="IPR004358">
    <property type="entry name" value="Sig_transdc_His_kin-like_C"/>
</dbReference>
<dbReference type="FunFam" id="3.30.565.10:FF:000006">
    <property type="entry name" value="Sensor histidine kinase WalK"/>
    <property type="match status" value="1"/>
</dbReference>
<evidence type="ECO:0000256" key="2">
    <source>
        <dbReference type="ARBA" id="ARBA00004651"/>
    </source>
</evidence>
<sequence length="699" mass="77766">MQSNFSEIFLGRKLQLWVLSAVAVAALVAANVVWLFPTLDELETSAYLLHRSIALDIKNQTSAFLNYNELALENAADVINQNGSAGKNTVYRLMKENRPFDSLALLDLDGRELIKNHRFLLTTSADLRDRSGDELFTTINRGEIYRSPVLVSGISEPITIIALPLRTESGFSAIVAEINLKFLLEVVRGINVGPLAGGGAAYVIDRDGYMVAHPNSSLVFGRSNLLARKIIEAALSGREADTRDRALAYKNESGENMLAVALPLELTGWAIVVEESRSAALSSSRRMLSVAVVSFGLEILLLALLIWNYFNLIRAATLFYTERNQREAILNSLSDGVIEYNDEPQIILMNPKAEELLGVKFKEIGSAVITPELFQQNAKFRGLVEIMYPALAPYASSTKDIPGAFRAKTMEIHTSSPELRLMVTMTHVIDQSGNVRGFLKILHDISRERLLGRLKSEFVSIAAHQLRTPLSAIKWTLKLLLEGDAGTLSSEQTDFLSKGYEINERMIKLVNDLLNAARIEEGRFGYEFQNINFDAFLENITKNYSDMARQKSMEVRFENKKGKTVVIYGDQERLALAVNNLLENAIKYTKAGGKVAVTLEQKGDYALISISDTGVGIPVSEQKRVFSKFFRASNVIRMETEGTGLGLFIVRNIIKRHGGDIYFTSKEGDGSNFTFTIPIKKELVPREEAPTLEEFLETI</sequence>
<dbReference type="InterPro" id="IPR036890">
    <property type="entry name" value="HATPase_C_sf"/>
</dbReference>
<dbReference type="Pfam" id="PF02743">
    <property type="entry name" value="dCache_1"/>
    <property type="match status" value="1"/>
</dbReference>
<dbReference type="Gene3D" id="3.30.565.10">
    <property type="entry name" value="Histidine kinase-like ATPase, C-terminal domain"/>
    <property type="match status" value="1"/>
</dbReference>
<evidence type="ECO:0000256" key="11">
    <source>
        <dbReference type="ARBA" id="ARBA00023136"/>
    </source>
</evidence>
<feature type="domain" description="Histidine kinase" evidence="13">
    <location>
        <begin position="461"/>
        <end position="681"/>
    </location>
</feature>
<evidence type="ECO:0000256" key="8">
    <source>
        <dbReference type="ARBA" id="ARBA00022777"/>
    </source>
</evidence>
<organism evidence="15 16">
    <name type="scientific">Candidatus Giovannonibacteria bacterium RIFCSPHIGHO2_01_FULL_45_23</name>
    <dbReference type="NCBI Taxonomy" id="1798325"/>
    <lineage>
        <taxon>Bacteria</taxon>
        <taxon>Candidatus Giovannoniibacteriota</taxon>
    </lineage>
</organism>
<accession>A0A1F5VFX8</accession>
<dbReference type="Gene3D" id="1.10.287.130">
    <property type="match status" value="1"/>
</dbReference>
<dbReference type="EC" id="2.7.13.3" evidence="3"/>
<dbReference type="Pfam" id="PF02518">
    <property type="entry name" value="HATPase_c"/>
    <property type="match status" value="1"/>
</dbReference>
<comment type="catalytic activity">
    <reaction evidence="1">
        <text>ATP + protein L-histidine = ADP + protein N-phospho-L-histidine.</text>
        <dbReference type="EC" id="2.7.13.3"/>
    </reaction>
</comment>
<dbReference type="EMBL" id="MFHD01000019">
    <property type="protein sequence ID" value="OGF62325.1"/>
    <property type="molecule type" value="Genomic_DNA"/>
</dbReference>
<evidence type="ECO:0000256" key="10">
    <source>
        <dbReference type="ARBA" id="ARBA00023012"/>
    </source>
</evidence>
<dbReference type="PRINTS" id="PR00344">
    <property type="entry name" value="BCTRLSENSOR"/>
</dbReference>
<keyword evidence="10" id="KW-0902">Two-component regulatory system</keyword>
<dbReference type="AlphaFoldDB" id="A0A1F5VFX8"/>
<dbReference type="GO" id="GO:0005886">
    <property type="term" value="C:plasma membrane"/>
    <property type="evidence" value="ECO:0007669"/>
    <property type="project" value="UniProtKB-SubCell"/>
</dbReference>
<dbReference type="STRING" id="1798325.A2834_04680"/>
<dbReference type="InterPro" id="IPR035965">
    <property type="entry name" value="PAS-like_dom_sf"/>
</dbReference>
<dbReference type="GO" id="GO:0000155">
    <property type="term" value="F:phosphorelay sensor kinase activity"/>
    <property type="evidence" value="ECO:0007669"/>
    <property type="project" value="InterPro"/>
</dbReference>
<feature type="transmembrane region" description="Helical" evidence="12">
    <location>
        <begin position="287"/>
        <end position="310"/>
    </location>
</feature>
<evidence type="ECO:0000256" key="9">
    <source>
        <dbReference type="ARBA" id="ARBA00022989"/>
    </source>
</evidence>
<dbReference type="InterPro" id="IPR003594">
    <property type="entry name" value="HATPase_dom"/>
</dbReference>
<dbReference type="SUPFAM" id="SSF55785">
    <property type="entry name" value="PYP-like sensor domain (PAS domain)"/>
    <property type="match status" value="1"/>
</dbReference>
<evidence type="ECO:0000256" key="7">
    <source>
        <dbReference type="ARBA" id="ARBA00022692"/>
    </source>
</evidence>
<evidence type="ECO:0000256" key="6">
    <source>
        <dbReference type="ARBA" id="ARBA00022679"/>
    </source>
</evidence>
<keyword evidence="5" id="KW-0597">Phosphoprotein</keyword>
<dbReference type="CDD" id="cd00082">
    <property type="entry name" value="HisKA"/>
    <property type="match status" value="1"/>
</dbReference>
<dbReference type="PANTHER" id="PTHR45453:SF1">
    <property type="entry name" value="PHOSPHATE REGULON SENSOR PROTEIN PHOR"/>
    <property type="match status" value="1"/>
</dbReference>
<keyword evidence="4" id="KW-1003">Cell membrane</keyword>
<comment type="caution">
    <text evidence="15">The sequence shown here is derived from an EMBL/GenBank/DDBJ whole genome shotgun (WGS) entry which is preliminary data.</text>
</comment>
<dbReference type="InterPro" id="IPR000014">
    <property type="entry name" value="PAS"/>
</dbReference>
<keyword evidence="9 12" id="KW-1133">Transmembrane helix</keyword>
<dbReference type="InterPro" id="IPR033479">
    <property type="entry name" value="dCache_1"/>
</dbReference>
<dbReference type="Pfam" id="PF00512">
    <property type="entry name" value="HisKA"/>
    <property type="match status" value="1"/>
</dbReference>
<keyword evidence="11 12" id="KW-0472">Membrane</keyword>
<evidence type="ECO:0000313" key="15">
    <source>
        <dbReference type="EMBL" id="OGF62325.1"/>
    </source>
</evidence>
<gene>
    <name evidence="15" type="ORF">A2834_04680</name>
</gene>
<keyword evidence="6" id="KW-0808">Transferase</keyword>
<evidence type="ECO:0000313" key="16">
    <source>
        <dbReference type="Proteomes" id="UP000179251"/>
    </source>
</evidence>
<dbReference type="SMART" id="SM00387">
    <property type="entry name" value="HATPase_c"/>
    <property type="match status" value="1"/>
</dbReference>
<dbReference type="InterPro" id="IPR003661">
    <property type="entry name" value="HisK_dim/P_dom"/>
</dbReference>
<reference evidence="15 16" key="1">
    <citation type="journal article" date="2016" name="Nat. Commun.">
        <title>Thousands of microbial genomes shed light on interconnected biogeochemical processes in an aquifer system.</title>
        <authorList>
            <person name="Anantharaman K."/>
            <person name="Brown C.T."/>
            <person name="Hug L.A."/>
            <person name="Sharon I."/>
            <person name="Castelle C.J."/>
            <person name="Probst A.J."/>
            <person name="Thomas B.C."/>
            <person name="Singh A."/>
            <person name="Wilkins M.J."/>
            <person name="Karaoz U."/>
            <person name="Brodie E.L."/>
            <person name="Williams K.H."/>
            <person name="Hubbard S.S."/>
            <person name="Banfield J.F."/>
        </authorList>
    </citation>
    <scope>NUCLEOTIDE SEQUENCE [LARGE SCALE GENOMIC DNA]</scope>
</reference>
<dbReference type="InterPro" id="IPR050351">
    <property type="entry name" value="BphY/WalK/GraS-like"/>
</dbReference>
<evidence type="ECO:0000259" key="14">
    <source>
        <dbReference type="PROSITE" id="PS50112"/>
    </source>
</evidence>
<evidence type="ECO:0000259" key="13">
    <source>
        <dbReference type="PROSITE" id="PS50109"/>
    </source>
</evidence>
<evidence type="ECO:0000256" key="12">
    <source>
        <dbReference type="SAM" id="Phobius"/>
    </source>
</evidence>
<dbReference type="Gene3D" id="3.30.450.20">
    <property type="entry name" value="PAS domain"/>
    <property type="match status" value="2"/>
</dbReference>
<dbReference type="GO" id="GO:0016036">
    <property type="term" value="P:cellular response to phosphate starvation"/>
    <property type="evidence" value="ECO:0007669"/>
    <property type="project" value="TreeGrafter"/>
</dbReference>
<feature type="domain" description="PAS" evidence="14">
    <location>
        <begin position="322"/>
        <end position="364"/>
    </location>
</feature>
<feature type="transmembrane region" description="Helical" evidence="12">
    <location>
        <begin position="14"/>
        <end position="36"/>
    </location>
</feature>
<dbReference type="PROSITE" id="PS50109">
    <property type="entry name" value="HIS_KIN"/>
    <property type="match status" value="1"/>
</dbReference>
<dbReference type="InterPro" id="IPR005467">
    <property type="entry name" value="His_kinase_dom"/>
</dbReference>
<keyword evidence="8" id="KW-0418">Kinase</keyword>
<comment type="subcellular location">
    <subcellularLocation>
        <location evidence="2">Cell membrane</location>
        <topology evidence="2">Multi-pass membrane protein</topology>
    </subcellularLocation>
</comment>
<proteinExistence type="predicted"/>